<evidence type="ECO:0000256" key="4">
    <source>
        <dbReference type="ARBA" id="ARBA00022692"/>
    </source>
</evidence>
<keyword evidence="8" id="KW-0175">Coiled coil</keyword>
<organism evidence="12 13">
    <name type="scientific">Paenibacillus spiritus</name>
    <dbReference type="NCBI Taxonomy" id="2496557"/>
    <lineage>
        <taxon>Bacteria</taxon>
        <taxon>Bacillati</taxon>
        <taxon>Bacillota</taxon>
        <taxon>Bacilli</taxon>
        <taxon>Bacillales</taxon>
        <taxon>Paenibacillaceae</taxon>
        <taxon>Paenibacillus</taxon>
    </lineage>
</organism>
<feature type="domain" description="OmpA-like" evidence="11">
    <location>
        <begin position="135"/>
        <end position="257"/>
    </location>
</feature>
<dbReference type="EMBL" id="VYKK01000014">
    <property type="protein sequence ID" value="KAA9004652.1"/>
    <property type="molecule type" value="Genomic_DNA"/>
</dbReference>
<evidence type="ECO:0000256" key="10">
    <source>
        <dbReference type="SAM" id="Phobius"/>
    </source>
</evidence>
<dbReference type="NCBIfam" id="NF005831">
    <property type="entry name" value="PRK07734.1"/>
    <property type="match status" value="1"/>
</dbReference>
<dbReference type="InterPro" id="IPR006665">
    <property type="entry name" value="OmpA-like"/>
</dbReference>
<dbReference type="InterPro" id="IPR036737">
    <property type="entry name" value="OmpA-like_sf"/>
</dbReference>
<feature type="transmembrane region" description="Helical" evidence="10">
    <location>
        <begin position="20"/>
        <end position="40"/>
    </location>
</feature>
<feature type="region of interest" description="Disordered" evidence="9">
    <location>
        <begin position="260"/>
        <end position="297"/>
    </location>
</feature>
<evidence type="ECO:0000259" key="11">
    <source>
        <dbReference type="PROSITE" id="PS51123"/>
    </source>
</evidence>
<evidence type="ECO:0000256" key="7">
    <source>
        <dbReference type="PROSITE-ProRule" id="PRU00473"/>
    </source>
</evidence>
<name>A0A5J5GA19_9BACL</name>
<dbReference type="PROSITE" id="PS51123">
    <property type="entry name" value="OMPA_2"/>
    <property type="match status" value="1"/>
</dbReference>
<keyword evidence="4 10" id="KW-0812">Transmembrane</keyword>
<protein>
    <submittedName>
        <fullName evidence="12">Flagellar motor protein MotB</fullName>
    </submittedName>
</protein>
<sequence>MSKKTRHEEHEEHADESWLLPYSDLMTLLVALFLVLYAMSATDAKKFEEMAQAFNSALNGGSGILDYSSMAPTESNLDQGQAKKLTSVVDQSTSESEISKLRQKEQEDMEKLKKQFDSYIKNNGLTDMLETKLNQSQLTITITDNALFPSGEATVKDSARQLAKSISTMLEHFPDYNVVVEGHTDNIPISNSKFPSNWDLSAARALEFMKILLLNNHLDPTKFSPIGYGEYHPIGNNATSAGRAKNRRVEVSIIRKYQAAASSQTTFNGVSPSSPSSAGSASKSTADPGTAAVSTVE</sequence>
<dbReference type="InterPro" id="IPR050330">
    <property type="entry name" value="Bact_OuterMem_StrucFunc"/>
</dbReference>
<evidence type="ECO:0000256" key="2">
    <source>
        <dbReference type="ARBA" id="ARBA00008914"/>
    </source>
</evidence>
<dbReference type="SUPFAM" id="SSF103088">
    <property type="entry name" value="OmpA-like"/>
    <property type="match status" value="1"/>
</dbReference>
<keyword evidence="6 7" id="KW-0472">Membrane</keyword>
<dbReference type="CDD" id="cd07185">
    <property type="entry name" value="OmpA_C-like"/>
    <property type="match status" value="1"/>
</dbReference>
<keyword evidence="12" id="KW-0966">Cell projection</keyword>
<feature type="coiled-coil region" evidence="8">
    <location>
        <begin position="95"/>
        <end position="122"/>
    </location>
</feature>
<dbReference type="RefSeq" id="WP_150458248.1">
    <property type="nucleotide sequence ID" value="NZ_VYKK01000014.1"/>
</dbReference>
<dbReference type="OrthoDB" id="9815217at2"/>
<dbReference type="GO" id="GO:0005886">
    <property type="term" value="C:plasma membrane"/>
    <property type="evidence" value="ECO:0007669"/>
    <property type="project" value="UniProtKB-SubCell"/>
</dbReference>
<feature type="compositionally biased region" description="Low complexity" evidence="9">
    <location>
        <begin position="271"/>
        <end position="284"/>
    </location>
</feature>
<dbReference type="PANTHER" id="PTHR30329">
    <property type="entry name" value="STATOR ELEMENT OF FLAGELLAR MOTOR COMPLEX"/>
    <property type="match status" value="1"/>
</dbReference>
<reference evidence="12 13" key="1">
    <citation type="submission" date="2019-09" db="EMBL/GenBank/DDBJ databases">
        <title>Bacillus ochoae sp. nov., Paenibacillus whitsoniae sp. nov., Paenibacillus spiritus sp. nov. Isolated from the Mars Exploration Rover during spacecraft assembly.</title>
        <authorList>
            <person name="Seuylemezian A."/>
            <person name="Vaishampayan P."/>
        </authorList>
    </citation>
    <scope>NUCLEOTIDE SEQUENCE [LARGE SCALE GENOMIC DNA]</scope>
    <source>
        <strain evidence="12 13">MER_111</strain>
    </source>
</reference>
<feature type="compositionally biased region" description="Polar residues" evidence="9">
    <location>
        <begin position="260"/>
        <end position="270"/>
    </location>
</feature>
<evidence type="ECO:0000313" key="12">
    <source>
        <dbReference type="EMBL" id="KAA9004652.1"/>
    </source>
</evidence>
<evidence type="ECO:0000313" key="13">
    <source>
        <dbReference type="Proteomes" id="UP000367750"/>
    </source>
</evidence>
<dbReference type="Pfam" id="PF13677">
    <property type="entry name" value="MotB_plug"/>
    <property type="match status" value="1"/>
</dbReference>
<comment type="similarity">
    <text evidence="2">Belongs to the MotB family.</text>
</comment>
<evidence type="ECO:0000256" key="6">
    <source>
        <dbReference type="ARBA" id="ARBA00023136"/>
    </source>
</evidence>
<keyword evidence="3" id="KW-1003">Cell membrane</keyword>
<keyword evidence="12" id="KW-0969">Cilium</keyword>
<comment type="caution">
    <text evidence="12">The sequence shown here is derived from an EMBL/GenBank/DDBJ whole genome shotgun (WGS) entry which is preliminary data.</text>
</comment>
<keyword evidence="5 10" id="KW-1133">Transmembrane helix</keyword>
<evidence type="ECO:0000256" key="9">
    <source>
        <dbReference type="SAM" id="MobiDB-lite"/>
    </source>
</evidence>
<dbReference type="Gene3D" id="3.30.1330.60">
    <property type="entry name" value="OmpA-like domain"/>
    <property type="match status" value="1"/>
</dbReference>
<evidence type="ECO:0000256" key="1">
    <source>
        <dbReference type="ARBA" id="ARBA00004162"/>
    </source>
</evidence>
<dbReference type="Pfam" id="PF00691">
    <property type="entry name" value="OmpA"/>
    <property type="match status" value="1"/>
</dbReference>
<gene>
    <name evidence="12" type="primary">motB</name>
    <name evidence="12" type="ORF">F4V43_10765</name>
</gene>
<evidence type="ECO:0000256" key="5">
    <source>
        <dbReference type="ARBA" id="ARBA00022989"/>
    </source>
</evidence>
<comment type="subcellular location">
    <subcellularLocation>
        <location evidence="1">Cell membrane</location>
        <topology evidence="1">Single-pass membrane protein</topology>
    </subcellularLocation>
</comment>
<evidence type="ECO:0000256" key="3">
    <source>
        <dbReference type="ARBA" id="ARBA00022475"/>
    </source>
</evidence>
<keyword evidence="12" id="KW-0282">Flagellum</keyword>
<keyword evidence="13" id="KW-1185">Reference proteome</keyword>
<dbReference type="AlphaFoldDB" id="A0A5J5GA19"/>
<dbReference type="Proteomes" id="UP000367750">
    <property type="component" value="Unassembled WGS sequence"/>
</dbReference>
<accession>A0A5J5GA19</accession>
<proteinExistence type="inferred from homology"/>
<evidence type="ECO:0000256" key="8">
    <source>
        <dbReference type="SAM" id="Coils"/>
    </source>
</evidence>
<dbReference type="PANTHER" id="PTHR30329:SF21">
    <property type="entry name" value="LIPOPROTEIN YIAD-RELATED"/>
    <property type="match status" value="1"/>
</dbReference>
<dbReference type="InterPro" id="IPR025713">
    <property type="entry name" value="MotB-like_N_dom"/>
</dbReference>